<evidence type="ECO:0000313" key="2">
    <source>
        <dbReference type="EMBL" id="KIY72395.1"/>
    </source>
</evidence>
<dbReference type="OrthoDB" id="2834712at2759"/>
<reference evidence="2 3" key="1">
    <citation type="journal article" date="2015" name="Fungal Genet. Biol.">
        <title>Evolution of novel wood decay mechanisms in Agaricales revealed by the genome sequences of Fistulina hepatica and Cylindrobasidium torrendii.</title>
        <authorList>
            <person name="Floudas D."/>
            <person name="Held B.W."/>
            <person name="Riley R."/>
            <person name="Nagy L.G."/>
            <person name="Koehler G."/>
            <person name="Ransdell A.S."/>
            <person name="Younus H."/>
            <person name="Chow J."/>
            <person name="Chiniquy J."/>
            <person name="Lipzen A."/>
            <person name="Tritt A."/>
            <person name="Sun H."/>
            <person name="Haridas S."/>
            <person name="LaButti K."/>
            <person name="Ohm R.A."/>
            <person name="Kues U."/>
            <person name="Blanchette R.A."/>
            <person name="Grigoriev I.V."/>
            <person name="Minto R.E."/>
            <person name="Hibbett D.S."/>
        </authorList>
    </citation>
    <scope>NUCLEOTIDE SEQUENCE [LARGE SCALE GENOMIC DNA]</scope>
    <source>
        <strain evidence="2 3">FP15055 ss-10</strain>
    </source>
</reference>
<keyword evidence="1" id="KW-0812">Transmembrane</keyword>
<feature type="transmembrane region" description="Helical" evidence="1">
    <location>
        <begin position="97"/>
        <end position="117"/>
    </location>
</feature>
<organism evidence="2 3">
    <name type="scientific">Cylindrobasidium torrendii FP15055 ss-10</name>
    <dbReference type="NCBI Taxonomy" id="1314674"/>
    <lineage>
        <taxon>Eukaryota</taxon>
        <taxon>Fungi</taxon>
        <taxon>Dikarya</taxon>
        <taxon>Basidiomycota</taxon>
        <taxon>Agaricomycotina</taxon>
        <taxon>Agaricomycetes</taxon>
        <taxon>Agaricomycetidae</taxon>
        <taxon>Agaricales</taxon>
        <taxon>Marasmiineae</taxon>
        <taxon>Physalacriaceae</taxon>
        <taxon>Cylindrobasidium</taxon>
    </lineage>
</organism>
<keyword evidence="1" id="KW-0472">Membrane</keyword>
<protein>
    <submittedName>
        <fullName evidence="2">Uncharacterized protein</fullName>
    </submittedName>
</protein>
<accession>A0A0D7BQ88</accession>
<gene>
    <name evidence="2" type="ORF">CYLTODRAFT_440644</name>
</gene>
<proteinExistence type="predicted"/>
<dbReference type="Proteomes" id="UP000054007">
    <property type="component" value="Unassembled WGS sequence"/>
</dbReference>
<feature type="transmembrane region" description="Helical" evidence="1">
    <location>
        <begin position="61"/>
        <end position="85"/>
    </location>
</feature>
<dbReference type="EMBL" id="KN880444">
    <property type="protein sequence ID" value="KIY72395.1"/>
    <property type="molecule type" value="Genomic_DNA"/>
</dbReference>
<evidence type="ECO:0000256" key="1">
    <source>
        <dbReference type="SAM" id="Phobius"/>
    </source>
</evidence>
<keyword evidence="3" id="KW-1185">Reference proteome</keyword>
<name>A0A0D7BQ88_9AGAR</name>
<feature type="transmembrane region" description="Helical" evidence="1">
    <location>
        <begin position="161"/>
        <end position="182"/>
    </location>
</feature>
<dbReference type="AlphaFoldDB" id="A0A0D7BQ88"/>
<sequence>MRVRDEYKTGALDDDHPILADAVASNGLADDAYGDYQIQITDDRTIAVQKRLRYDLADLEWLAKLSTYHGTLCTYISAMMVPIAYCSKLPHETPITSTSFGALSVAAILFNASAALLSYMTIRKARMVPVEIPLRRTYQTPEPSFIPYYIHYFRGRCRNQFVVTFLLGTFCVVFQIVFYFRLRRHAQLSDLREQIAYYTALLETTAARGHKTTEITSLTWGPNPLTSVSTNIPAIVRTAIM</sequence>
<keyword evidence="1" id="KW-1133">Transmembrane helix</keyword>
<evidence type="ECO:0000313" key="3">
    <source>
        <dbReference type="Proteomes" id="UP000054007"/>
    </source>
</evidence>